<protein>
    <submittedName>
        <fullName evidence="5">Helix-turn-helix transcriptional regulator</fullName>
    </submittedName>
</protein>
<dbReference type="EMBL" id="BOMI01000090">
    <property type="protein sequence ID" value="GID76065.1"/>
    <property type="molecule type" value="Genomic_DNA"/>
</dbReference>
<proteinExistence type="predicted"/>
<dbReference type="Gene3D" id="3.40.50.300">
    <property type="entry name" value="P-loop containing nucleotide triphosphate hydrolases"/>
    <property type="match status" value="1"/>
</dbReference>
<dbReference type="SUPFAM" id="SSF48452">
    <property type="entry name" value="TPR-like"/>
    <property type="match status" value="1"/>
</dbReference>
<dbReference type="InterPro" id="IPR011990">
    <property type="entry name" value="TPR-like_helical_dom_sf"/>
</dbReference>
<reference evidence="5 6" key="1">
    <citation type="submission" date="2021-01" db="EMBL/GenBank/DDBJ databases">
        <title>Whole genome shotgun sequence of Actinoplanes deccanensis NBRC 13994.</title>
        <authorList>
            <person name="Komaki H."/>
            <person name="Tamura T."/>
        </authorList>
    </citation>
    <scope>NUCLEOTIDE SEQUENCE [LARGE SCALE GENOMIC DNA]</scope>
    <source>
        <strain evidence="5 6">NBRC 13994</strain>
    </source>
</reference>
<dbReference type="InterPro" id="IPR000792">
    <property type="entry name" value="Tscrpt_reg_LuxR_C"/>
</dbReference>
<accession>A0ABQ3Y876</accession>
<dbReference type="SUPFAM" id="SSF46894">
    <property type="entry name" value="C-terminal effector domain of the bipartite response regulators"/>
    <property type="match status" value="1"/>
</dbReference>
<evidence type="ECO:0000256" key="2">
    <source>
        <dbReference type="ARBA" id="ARBA00022840"/>
    </source>
</evidence>
<evidence type="ECO:0000256" key="3">
    <source>
        <dbReference type="SAM" id="MobiDB-lite"/>
    </source>
</evidence>
<evidence type="ECO:0000256" key="1">
    <source>
        <dbReference type="ARBA" id="ARBA00022741"/>
    </source>
</evidence>
<sequence>MSIVGVATPFVGRGPELACLAEMLARAAERSPKAVVLVGDAGVGKTRLLREFAAAARTSGARVISGSCVALGSGELPYAPLIDALRRLARDVGDDTLRELAGPAYADLAGLIADFHDSGRPADPRPASQLVVFGAVLRLLDRLSTDEPVVLVFEDLHWADQSTLDLLAYLTRGLTDERVLLVGSYRASDLPDRHALRAVIAELDFARRLVHLELTGFAPDELRRFLGHLTGTRTDDELFARAFELSEGNAFFAEELVVAGVLLSPAPGATVRLPRTLRDLILARFERLGDASREVMRVAATAGRRVSHRLLATVCGLPTTALHAALRECVSQHMLVTDPEDDTYVFRHALLREAVHQDLLPGERIGLHAAIAAAIIADEQLGLPEDVTLAAELSYHWYEAREYGHALAAAIRAGDTAVRVRAFREAELQYLRALELWPRVAEPAKVAGVPRDRVLGAAAEAARWAGHVDRAVELAREALDDLDATTSPARAGELLERLGRYLWESADTVGSREAYVSAGGLLAGQEPSALAARVIAGQALAEVQAGRYTAGLRAGREAVAMARTVQAREEEGRALNTVGVALTMLGRVDEGVGALRVALTIAEDTDNLEDLFRAYGNLMVSLENSGRLEESVRVALDGVDRARRSGLEHTRPGGVLANNASAVLTQLGRWDEAIALIADLVADRPVRQSLYPRLTLAEIDVARGRFDQARERLTAIREAAANLRDPQFLGALVACESELAIWSGEPDEARKILAAGLDAIGDTEHVVVRLRLYALALRVEADEWLRLALRHGHDPEDVRVEELHAAAARSAPAEAHDPKPEERALRLLCRAERERASRADPALWAETADAWLAFGRVPPAAYARWREAEAAVEGRDRQRATRAAREAHRAASRLGAEPLLREVSGLARRARLDLREDEAAREPGPGRADRPFGLTPREREVLRRLGDGQTNRQIARALFITEKTASVHVSNILMKLGVGNRGEAAAAAHRLGLFDDR</sequence>
<keyword evidence="2" id="KW-0067">ATP-binding</keyword>
<dbReference type="PROSITE" id="PS50043">
    <property type="entry name" value="HTH_LUXR_2"/>
    <property type="match status" value="1"/>
</dbReference>
<dbReference type="PRINTS" id="PR00038">
    <property type="entry name" value="HTHLUXR"/>
</dbReference>
<dbReference type="PANTHER" id="PTHR16305:SF35">
    <property type="entry name" value="TRANSCRIPTIONAL ACTIVATOR DOMAIN"/>
    <property type="match status" value="1"/>
</dbReference>
<evidence type="ECO:0000313" key="6">
    <source>
        <dbReference type="Proteomes" id="UP000609879"/>
    </source>
</evidence>
<dbReference type="InterPro" id="IPR016032">
    <property type="entry name" value="Sig_transdc_resp-reg_C-effctor"/>
</dbReference>
<dbReference type="InterPro" id="IPR041664">
    <property type="entry name" value="AAA_16"/>
</dbReference>
<evidence type="ECO:0000313" key="5">
    <source>
        <dbReference type="EMBL" id="GID76065.1"/>
    </source>
</evidence>
<organism evidence="5 6">
    <name type="scientific">Paractinoplanes deccanensis</name>
    <dbReference type="NCBI Taxonomy" id="113561"/>
    <lineage>
        <taxon>Bacteria</taxon>
        <taxon>Bacillati</taxon>
        <taxon>Actinomycetota</taxon>
        <taxon>Actinomycetes</taxon>
        <taxon>Micromonosporales</taxon>
        <taxon>Micromonosporaceae</taxon>
        <taxon>Paractinoplanes</taxon>
    </lineage>
</organism>
<dbReference type="Pfam" id="PF14559">
    <property type="entry name" value="TPR_19"/>
    <property type="match status" value="1"/>
</dbReference>
<dbReference type="SUPFAM" id="SSF52540">
    <property type="entry name" value="P-loop containing nucleoside triphosphate hydrolases"/>
    <property type="match status" value="1"/>
</dbReference>
<dbReference type="InterPro" id="IPR036388">
    <property type="entry name" value="WH-like_DNA-bd_sf"/>
</dbReference>
<gene>
    <name evidence="5" type="ORF">Ade02nite_47060</name>
</gene>
<dbReference type="Proteomes" id="UP000609879">
    <property type="component" value="Unassembled WGS sequence"/>
</dbReference>
<dbReference type="Pfam" id="PF13191">
    <property type="entry name" value="AAA_16"/>
    <property type="match status" value="1"/>
</dbReference>
<name>A0ABQ3Y876_9ACTN</name>
<dbReference type="RefSeq" id="WP_203767859.1">
    <property type="nucleotide sequence ID" value="NZ_BAAABO010000007.1"/>
</dbReference>
<dbReference type="Gene3D" id="1.25.40.10">
    <property type="entry name" value="Tetratricopeptide repeat domain"/>
    <property type="match status" value="1"/>
</dbReference>
<evidence type="ECO:0000259" key="4">
    <source>
        <dbReference type="PROSITE" id="PS50043"/>
    </source>
</evidence>
<keyword evidence="1" id="KW-0547">Nucleotide-binding</keyword>
<dbReference type="InterPro" id="IPR027417">
    <property type="entry name" value="P-loop_NTPase"/>
</dbReference>
<dbReference type="Pfam" id="PF00196">
    <property type="entry name" value="GerE"/>
    <property type="match status" value="1"/>
</dbReference>
<feature type="domain" description="HTH luxR-type" evidence="4">
    <location>
        <begin position="927"/>
        <end position="992"/>
    </location>
</feature>
<dbReference type="SMART" id="SM00421">
    <property type="entry name" value="HTH_LUXR"/>
    <property type="match status" value="1"/>
</dbReference>
<keyword evidence="6" id="KW-1185">Reference proteome</keyword>
<dbReference type="CDD" id="cd06170">
    <property type="entry name" value="LuxR_C_like"/>
    <property type="match status" value="1"/>
</dbReference>
<comment type="caution">
    <text evidence="5">The sequence shown here is derived from an EMBL/GenBank/DDBJ whole genome shotgun (WGS) entry which is preliminary data.</text>
</comment>
<dbReference type="PANTHER" id="PTHR16305">
    <property type="entry name" value="TESTICULAR SOLUBLE ADENYLYL CYCLASE"/>
    <property type="match status" value="1"/>
</dbReference>
<dbReference type="Gene3D" id="1.10.10.10">
    <property type="entry name" value="Winged helix-like DNA-binding domain superfamily/Winged helix DNA-binding domain"/>
    <property type="match status" value="1"/>
</dbReference>
<feature type="region of interest" description="Disordered" evidence="3">
    <location>
        <begin position="914"/>
        <end position="933"/>
    </location>
</feature>